<protein>
    <submittedName>
        <fullName evidence="2">Phospholipid transport system substrate-binding protein</fullName>
    </submittedName>
</protein>
<name>A0A1H3YDY3_ALKAM</name>
<sequence>MNIVKTMSQLLLAASLVISASAQAEVERFTDPYQMISVVADHAFSRLAQEKDNIKQNPEILRTMVHEELLPYIDVRYAAFRVIGNHIRSTTEEERDAFVAAFQEYMISTYAGTFTLYRDQRVIVEPGQDVGNRRVATVRTRVIDPGKPDITIEFKLIRHRDSEYWQVFDMVAEGISLLDSKRAELGGMIRQQGLARVTELLQERAKQPIELAEPEE</sequence>
<dbReference type="PIRSF" id="PIRSF004649">
    <property type="entry name" value="MlaC"/>
    <property type="match status" value="1"/>
</dbReference>
<reference evidence="2 3" key="1">
    <citation type="submission" date="2016-10" db="EMBL/GenBank/DDBJ databases">
        <authorList>
            <person name="de Groot N.N."/>
        </authorList>
    </citation>
    <scope>NUCLEOTIDE SEQUENCE [LARGE SCALE GENOMIC DNA]</scope>
    <source>
        <strain evidence="2 3">CGMCC 1.3430</strain>
    </source>
</reference>
<dbReference type="InterPro" id="IPR042245">
    <property type="entry name" value="Tgt2/MlaC_sf"/>
</dbReference>
<dbReference type="STRING" id="152573.SAMN04488051_101623"/>
<evidence type="ECO:0000313" key="2">
    <source>
        <dbReference type="EMBL" id="SEA09118.1"/>
    </source>
</evidence>
<keyword evidence="1" id="KW-0732">Signal</keyword>
<dbReference type="PANTHER" id="PTHR36573:SF1">
    <property type="entry name" value="INTERMEMBRANE PHOSPHOLIPID TRANSPORT SYSTEM BINDING PROTEIN MLAC"/>
    <property type="match status" value="1"/>
</dbReference>
<dbReference type="RefSeq" id="WP_245785587.1">
    <property type="nucleotide sequence ID" value="NZ_FNRM01000001.1"/>
</dbReference>
<proteinExistence type="predicted"/>
<dbReference type="Gene3D" id="3.10.450.710">
    <property type="entry name" value="Tgt2/MlaC"/>
    <property type="match status" value="1"/>
</dbReference>
<evidence type="ECO:0000256" key="1">
    <source>
        <dbReference type="SAM" id="SignalP"/>
    </source>
</evidence>
<feature type="chain" id="PRO_5011633409" evidence="1">
    <location>
        <begin position="25"/>
        <end position="216"/>
    </location>
</feature>
<evidence type="ECO:0000313" key="3">
    <source>
        <dbReference type="Proteomes" id="UP000198773"/>
    </source>
</evidence>
<keyword evidence="3" id="KW-1185">Reference proteome</keyword>
<accession>A0A1H3YDY3</accession>
<dbReference type="PANTHER" id="PTHR36573">
    <property type="entry name" value="INTERMEMBRANE PHOSPHOLIPID TRANSPORT SYSTEM BINDING PROTEIN MLAC"/>
    <property type="match status" value="1"/>
</dbReference>
<feature type="signal peptide" evidence="1">
    <location>
        <begin position="1"/>
        <end position="24"/>
    </location>
</feature>
<dbReference type="InterPro" id="IPR008869">
    <property type="entry name" value="MlaC/ttg2D"/>
</dbReference>
<dbReference type="AlphaFoldDB" id="A0A1H3YDY3"/>
<gene>
    <name evidence="2" type="ORF">SAMN04488051_101623</name>
</gene>
<dbReference type="Pfam" id="PF05494">
    <property type="entry name" value="MlaC"/>
    <property type="match status" value="1"/>
</dbReference>
<dbReference type="Proteomes" id="UP000198773">
    <property type="component" value="Unassembled WGS sequence"/>
</dbReference>
<organism evidence="2 3">
    <name type="scientific">Alkalimonas amylolytica</name>
    <dbReference type="NCBI Taxonomy" id="152573"/>
    <lineage>
        <taxon>Bacteria</taxon>
        <taxon>Pseudomonadati</taxon>
        <taxon>Pseudomonadota</taxon>
        <taxon>Gammaproteobacteria</taxon>
        <taxon>Alkalimonas</taxon>
    </lineage>
</organism>
<dbReference type="EMBL" id="FNRM01000001">
    <property type="protein sequence ID" value="SEA09118.1"/>
    <property type="molecule type" value="Genomic_DNA"/>
</dbReference>